<reference evidence="5" key="1">
    <citation type="submission" date="2021-03" db="EMBL/GenBank/DDBJ databases">
        <title>Antimicrobial resistance genes in bacteria isolated from Japanese honey, and their potential for conferring macrolide and lincosamide resistance in the American foulbrood pathogen Paenibacillus larvae.</title>
        <authorList>
            <person name="Okamoto M."/>
            <person name="Kumagai M."/>
            <person name="Kanamori H."/>
            <person name="Takamatsu D."/>
        </authorList>
    </citation>
    <scope>NUCLEOTIDE SEQUENCE</scope>
    <source>
        <strain evidence="5">J40TS1</strain>
    </source>
</reference>
<comment type="caution">
    <text evidence="5">The sequence shown here is derived from an EMBL/GenBank/DDBJ whole genome shotgun (WGS) entry which is preliminary data.</text>
</comment>
<accession>A0A919YJ00</accession>
<dbReference type="SUPFAM" id="SSF46785">
    <property type="entry name" value="Winged helix' DNA-binding domain"/>
    <property type="match status" value="1"/>
</dbReference>
<dbReference type="Proteomes" id="UP000683139">
    <property type="component" value="Unassembled WGS sequence"/>
</dbReference>
<dbReference type="Gene3D" id="1.10.4040.10">
    <property type="entry name" value="Penicillinase repressor domain"/>
    <property type="match status" value="1"/>
</dbReference>
<evidence type="ECO:0000256" key="3">
    <source>
        <dbReference type="ARBA" id="ARBA00023125"/>
    </source>
</evidence>
<proteinExistence type="inferred from homology"/>
<dbReference type="InterPro" id="IPR036390">
    <property type="entry name" value="WH_DNA-bd_sf"/>
</dbReference>
<dbReference type="Gene3D" id="1.10.10.10">
    <property type="entry name" value="Winged helix-like DNA-binding domain superfamily/Winged helix DNA-binding domain"/>
    <property type="match status" value="1"/>
</dbReference>
<dbReference type="GO" id="GO:0045892">
    <property type="term" value="P:negative regulation of DNA-templated transcription"/>
    <property type="evidence" value="ECO:0007669"/>
    <property type="project" value="InterPro"/>
</dbReference>
<sequence>MSQSIPKISEAEWEVMKIVWGSSKLTANEIIEALEHKQWSPKTIRTLIKRLVEKQALDYEQDGKLYTYFALVNEEECVKSETQSFMKRIYGGALQPMLVHFLKTEQLSKKEIEELKSILEQREE</sequence>
<evidence type="ECO:0000256" key="1">
    <source>
        <dbReference type="ARBA" id="ARBA00011046"/>
    </source>
</evidence>
<dbReference type="GO" id="GO:0003677">
    <property type="term" value="F:DNA binding"/>
    <property type="evidence" value="ECO:0007669"/>
    <property type="project" value="UniProtKB-KW"/>
</dbReference>
<keyword evidence="3" id="KW-0238">DNA-binding</keyword>
<comment type="similarity">
    <text evidence="1">Belongs to the BlaI transcriptional regulatory family.</text>
</comment>
<gene>
    <name evidence="5" type="ORF">J40TS1_04150</name>
</gene>
<evidence type="ECO:0000313" key="5">
    <source>
        <dbReference type="EMBL" id="GIP14773.1"/>
    </source>
</evidence>
<dbReference type="RefSeq" id="WP_213512971.1">
    <property type="nucleotide sequence ID" value="NZ_BOSE01000001.1"/>
</dbReference>
<dbReference type="Pfam" id="PF03965">
    <property type="entry name" value="Penicillinase_R"/>
    <property type="match status" value="1"/>
</dbReference>
<keyword evidence="6" id="KW-1185">Reference proteome</keyword>
<evidence type="ECO:0000256" key="4">
    <source>
        <dbReference type="ARBA" id="ARBA00023163"/>
    </source>
</evidence>
<dbReference type="PIRSF" id="PIRSF019455">
    <property type="entry name" value="CopR_AtkY"/>
    <property type="match status" value="1"/>
</dbReference>
<keyword evidence="2" id="KW-0805">Transcription regulation</keyword>
<dbReference type="AlphaFoldDB" id="A0A919YJ00"/>
<evidence type="ECO:0000313" key="6">
    <source>
        <dbReference type="Proteomes" id="UP000683139"/>
    </source>
</evidence>
<protein>
    <submittedName>
        <fullName evidence="5">Beta-lactamase repressor</fullName>
    </submittedName>
</protein>
<dbReference type="InterPro" id="IPR005650">
    <property type="entry name" value="BlaI_family"/>
</dbReference>
<dbReference type="EMBL" id="BOSE01000001">
    <property type="protein sequence ID" value="GIP14773.1"/>
    <property type="molecule type" value="Genomic_DNA"/>
</dbReference>
<keyword evidence="4" id="KW-0804">Transcription</keyword>
<dbReference type="InterPro" id="IPR036388">
    <property type="entry name" value="WH-like_DNA-bd_sf"/>
</dbReference>
<evidence type="ECO:0000256" key="2">
    <source>
        <dbReference type="ARBA" id="ARBA00023015"/>
    </source>
</evidence>
<name>A0A919YJ00_9BACL</name>
<organism evidence="5 6">
    <name type="scientific">Paenibacillus montaniterrae</name>
    <dbReference type="NCBI Taxonomy" id="429341"/>
    <lineage>
        <taxon>Bacteria</taxon>
        <taxon>Bacillati</taxon>
        <taxon>Bacillota</taxon>
        <taxon>Bacilli</taxon>
        <taxon>Bacillales</taxon>
        <taxon>Paenibacillaceae</taxon>
        <taxon>Paenibacillus</taxon>
    </lineage>
</organism>